<keyword evidence="5 7" id="KW-1133">Transmembrane helix</keyword>
<evidence type="ECO:0000256" key="2">
    <source>
        <dbReference type="ARBA" id="ARBA00009045"/>
    </source>
</evidence>
<feature type="transmembrane region" description="Helical" evidence="7">
    <location>
        <begin position="86"/>
        <end position="105"/>
    </location>
</feature>
<evidence type="ECO:0000259" key="8">
    <source>
        <dbReference type="Pfam" id="PF01694"/>
    </source>
</evidence>
<keyword evidence="4" id="KW-0378">Hydrolase</keyword>
<dbReference type="Pfam" id="PF01694">
    <property type="entry name" value="Rhomboid"/>
    <property type="match status" value="1"/>
</dbReference>
<evidence type="ECO:0000313" key="10">
    <source>
        <dbReference type="Proteomes" id="UP000318578"/>
    </source>
</evidence>
<feature type="transmembrane region" description="Helical" evidence="7">
    <location>
        <begin position="198"/>
        <end position="217"/>
    </location>
</feature>
<dbReference type="SUPFAM" id="SSF144091">
    <property type="entry name" value="Rhomboid-like"/>
    <property type="match status" value="1"/>
</dbReference>
<evidence type="ECO:0000256" key="6">
    <source>
        <dbReference type="ARBA" id="ARBA00023136"/>
    </source>
</evidence>
<name>A0A558AFW9_9PSEU</name>
<dbReference type="InterPro" id="IPR035952">
    <property type="entry name" value="Rhomboid-like_sf"/>
</dbReference>
<feature type="transmembrane region" description="Helical" evidence="7">
    <location>
        <begin position="173"/>
        <end position="192"/>
    </location>
</feature>
<reference evidence="9 10" key="1">
    <citation type="submission" date="2019-07" db="EMBL/GenBank/DDBJ databases">
        <title>New species of Amycolatopsis and Streptomyces.</title>
        <authorList>
            <person name="Duangmal K."/>
            <person name="Teo W.F.A."/>
            <person name="Lipun K."/>
        </authorList>
    </citation>
    <scope>NUCLEOTIDE SEQUENCE [LARGE SCALE GENOMIC DNA]</scope>
    <source>
        <strain evidence="9 10">JCM 30562</strain>
    </source>
</reference>
<gene>
    <name evidence="9" type="ORF">FNH06_11130</name>
</gene>
<comment type="similarity">
    <text evidence="2">Belongs to the peptidase S54 family.</text>
</comment>
<comment type="caution">
    <text evidence="9">The sequence shown here is derived from an EMBL/GenBank/DDBJ whole genome shotgun (WGS) entry which is preliminary data.</text>
</comment>
<dbReference type="GO" id="GO:0016020">
    <property type="term" value="C:membrane"/>
    <property type="evidence" value="ECO:0007669"/>
    <property type="project" value="UniProtKB-SubCell"/>
</dbReference>
<evidence type="ECO:0000256" key="7">
    <source>
        <dbReference type="SAM" id="Phobius"/>
    </source>
</evidence>
<feature type="domain" description="Peptidase S54 rhomboid" evidence="8">
    <location>
        <begin position="132"/>
        <end position="261"/>
    </location>
</feature>
<evidence type="ECO:0000313" key="9">
    <source>
        <dbReference type="EMBL" id="TVT23160.1"/>
    </source>
</evidence>
<dbReference type="GO" id="GO:0004252">
    <property type="term" value="F:serine-type endopeptidase activity"/>
    <property type="evidence" value="ECO:0007669"/>
    <property type="project" value="InterPro"/>
</dbReference>
<comment type="subcellular location">
    <subcellularLocation>
        <location evidence="1">Membrane</location>
        <topology evidence="1">Multi-pass membrane protein</topology>
    </subcellularLocation>
</comment>
<dbReference type="PANTHER" id="PTHR43731:SF14">
    <property type="entry name" value="PRESENILIN-ASSOCIATED RHOMBOID-LIKE PROTEIN, MITOCHONDRIAL"/>
    <property type="match status" value="1"/>
</dbReference>
<evidence type="ECO:0000256" key="1">
    <source>
        <dbReference type="ARBA" id="ARBA00004141"/>
    </source>
</evidence>
<protein>
    <submittedName>
        <fullName evidence="9">Rhomboid family intramembrane serine protease</fullName>
    </submittedName>
</protein>
<feature type="transmembrane region" description="Helical" evidence="7">
    <location>
        <begin position="271"/>
        <end position="291"/>
    </location>
</feature>
<dbReference type="Gene3D" id="1.20.1540.10">
    <property type="entry name" value="Rhomboid-like"/>
    <property type="match status" value="1"/>
</dbReference>
<evidence type="ECO:0000256" key="4">
    <source>
        <dbReference type="ARBA" id="ARBA00022801"/>
    </source>
</evidence>
<proteinExistence type="inferred from homology"/>
<dbReference type="PANTHER" id="PTHR43731">
    <property type="entry name" value="RHOMBOID PROTEASE"/>
    <property type="match status" value="1"/>
</dbReference>
<dbReference type="GO" id="GO:0006508">
    <property type="term" value="P:proteolysis"/>
    <property type="evidence" value="ECO:0007669"/>
    <property type="project" value="UniProtKB-KW"/>
</dbReference>
<dbReference type="AlphaFoldDB" id="A0A558AFW9"/>
<keyword evidence="3 7" id="KW-0812">Transmembrane</keyword>
<organism evidence="9 10">
    <name type="scientific">Amycolatopsis acidiphila</name>
    <dbReference type="NCBI Taxonomy" id="715473"/>
    <lineage>
        <taxon>Bacteria</taxon>
        <taxon>Bacillati</taxon>
        <taxon>Actinomycetota</taxon>
        <taxon>Actinomycetes</taxon>
        <taxon>Pseudonocardiales</taxon>
        <taxon>Pseudonocardiaceae</taxon>
        <taxon>Amycolatopsis</taxon>
    </lineage>
</organism>
<dbReference type="OrthoDB" id="9807874at2"/>
<evidence type="ECO:0000256" key="3">
    <source>
        <dbReference type="ARBA" id="ARBA00022692"/>
    </source>
</evidence>
<accession>A0A558AFW9</accession>
<sequence length="313" mass="32832">MNQPPSPHTPPAALPGCWWHPSRQTGLSCTRCGRPACPDCLREAAVGAQCIDCVQAGRRQGAGRRQDRPTGSGARTIAGARLSNRLVATPALIALNVLVYAITAVEARDPMNNQISELFRAWVLWPLGIAGGEWWRLFTAGFLHYGPIHLAVNMFSLWIIGREMEVLLGKARFVALYVVSLLGGSVLVYMFSATNGPTAGASGAIYGLLGGVLVAVLRLKLNPAPAIGTIVLNLIITVSLPNISLFGHLGGLVVGAAGTAAMVYAPAKNRVAWQVGALVVLVVALLAVYVYRDSLLASVACSGSGAQLRCSGS</sequence>
<dbReference type="Proteomes" id="UP000318578">
    <property type="component" value="Unassembled WGS sequence"/>
</dbReference>
<dbReference type="EMBL" id="VJZA01000013">
    <property type="protein sequence ID" value="TVT23160.1"/>
    <property type="molecule type" value="Genomic_DNA"/>
</dbReference>
<keyword evidence="6 7" id="KW-0472">Membrane</keyword>
<dbReference type="InterPro" id="IPR050925">
    <property type="entry name" value="Rhomboid_protease_S54"/>
</dbReference>
<keyword evidence="9" id="KW-0645">Protease</keyword>
<dbReference type="InterPro" id="IPR022764">
    <property type="entry name" value="Peptidase_S54_rhomboid_dom"/>
</dbReference>
<feature type="transmembrane region" description="Helical" evidence="7">
    <location>
        <begin position="142"/>
        <end position="161"/>
    </location>
</feature>
<keyword evidence="10" id="KW-1185">Reference proteome</keyword>
<evidence type="ECO:0000256" key="5">
    <source>
        <dbReference type="ARBA" id="ARBA00022989"/>
    </source>
</evidence>